<dbReference type="EMBL" id="BNBO01000010">
    <property type="protein sequence ID" value="GHH68401.1"/>
    <property type="molecule type" value="Genomic_DNA"/>
</dbReference>
<dbReference type="InterPro" id="IPR042185">
    <property type="entry name" value="Serpin_sf_2"/>
</dbReference>
<accession>A0A919FLB9</accession>
<dbReference type="Pfam" id="PF00079">
    <property type="entry name" value="Serpin"/>
    <property type="match status" value="1"/>
</dbReference>
<dbReference type="PANTHER" id="PTHR11461:SF211">
    <property type="entry name" value="GH10112P-RELATED"/>
    <property type="match status" value="1"/>
</dbReference>
<proteinExistence type="inferred from homology"/>
<dbReference type="InterPro" id="IPR000215">
    <property type="entry name" value="Serpin_fam"/>
</dbReference>
<dbReference type="Gene3D" id="2.30.39.10">
    <property type="entry name" value="Alpha-1-antitrypsin, domain 1"/>
    <property type="match status" value="1"/>
</dbReference>
<dbReference type="GeneID" id="95352970"/>
<dbReference type="SMART" id="SM00093">
    <property type="entry name" value="SERPIN"/>
    <property type="match status" value="1"/>
</dbReference>
<dbReference type="GO" id="GO:0004867">
    <property type="term" value="F:serine-type endopeptidase inhibitor activity"/>
    <property type="evidence" value="ECO:0007669"/>
    <property type="project" value="InterPro"/>
</dbReference>
<dbReference type="InterPro" id="IPR042178">
    <property type="entry name" value="Serpin_sf_1"/>
</dbReference>
<dbReference type="Gene3D" id="3.30.497.10">
    <property type="entry name" value="Antithrombin, subunit I, domain 2"/>
    <property type="match status" value="1"/>
</dbReference>
<organism evidence="4 5">
    <name type="scientific">Kitasatospora indigofera</name>
    <dbReference type="NCBI Taxonomy" id="67307"/>
    <lineage>
        <taxon>Bacteria</taxon>
        <taxon>Bacillati</taxon>
        <taxon>Actinomycetota</taxon>
        <taxon>Actinomycetes</taxon>
        <taxon>Kitasatosporales</taxon>
        <taxon>Streptomycetaceae</taxon>
        <taxon>Kitasatospora</taxon>
    </lineage>
</organism>
<dbReference type="InterPro" id="IPR036186">
    <property type="entry name" value="Serpin_sf"/>
</dbReference>
<feature type="domain" description="Serpin" evidence="3">
    <location>
        <begin position="60"/>
        <end position="431"/>
    </location>
</feature>
<evidence type="ECO:0000313" key="4">
    <source>
        <dbReference type="EMBL" id="GHH68401.1"/>
    </source>
</evidence>
<evidence type="ECO:0000259" key="3">
    <source>
        <dbReference type="SMART" id="SM00093"/>
    </source>
</evidence>
<dbReference type="RefSeq" id="WP_190210885.1">
    <property type="nucleotide sequence ID" value="NZ_BNBO01000010.1"/>
</dbReference>
<sequence>MLLLLAAVLTTAPIAACGSTAGPGAGPAPSVVRVSVPATPASADPGQLAATAAATNAFGVDLYRALTADGGAGRNLVLSPSGLATALAMVLPGARGATADELSKALHTGLTPARYAAATGALDRLSRPAGGKDGTVLRRSDTLWAQQGFALDPGYLATLAAAFDTGVRTTDFRKDPAGSRQAVNALVEQDTEGRVKDLFGPRDITPDTRLVLTDALYLKAKWREPFPHAHTSDQPFHRPDGNAAPVSTMGRNAALRYAEGSGGIAGQPWQAVELPYAGSNLAMDLVVPAQGGFEGFVRGLDAPQLDRILGGLAERQVDLTLPRFTFETSNDLVAPLRSLGVNAAFDDADLGGIPGPGEQERLKVDAVVQKATVAVDEDGTVAAAGSGVGIGAAAAEMPRQAVELHIDRPFVFLVRDTATGQPLFLGQVTDPRP</sequence>
<dbReference type="SUPFAM" id="SSF56574">
    <property type="entry name" value="Serpins"/>
    <property type="match status" value="1"/>
</dbReference>
<evidence type="ECO:0000313" key="5">
    <source>
        <dbReference type="Proteomes" id="UP000617734"/>
    </source>
</evidence>
<dbReference type="PANTHER" id="PTHR11461">
    <property type="entry name" value="SERINE PROTEASE INHIBITOR, SERPIN"/>
    <property type="match status" value="1"/>
</dbReference>
<dbReference type="PROSITE" id="PS00284">
    <property type="entry name" value="SERPIN"/>
    <property type="match status" value="1"/>
</dbReference>
<comment type="caution">
    <text evidence="4">The sequence shown here is derived from an EMBL/GenBank/DDBJ whole genome shotgun (WGS) entry which is preliminary data.</text>
</comment>
<keyword evidence="5" id="KW-1185">Reference proteome</keyword>
<dbReference type="Proteomes" id="UP000617734">
    <property type="component" value="Unassembled WGS sequence"/>
</dbReference>
<dbReference type="InterPro" id="IPR023796">
    <property type="entry name" value="Serpin_dom"/>
</dbReference>
<gene>
    <name evidence="4" type="ORF">GCM10018781_25200</name>
</gene>
<protein>
    <submittedName>
        <fullName evidence="4">Serpin</fullName>
    </submittedName>
</protein>
<feature type="chain" id="PRO_5036769585" evidence="2">
    <location>
        <begin position="22"/>
        <end position="433"/>
    </location>
</feature>
<dbReference type="GO" id="GO:0005615">
    <property type="term" value="C:extracellular space"/>
    <property type="evidence" value="ECO:0007669"/>
    <property type="project" value="InterPro"/>
</dbReference>
<comment type="similarity">
    <text evidence="1">Belongs to the serpin family.</text>
</comment>
<reference evidence="4" key="1">
    <citation type="journal article" date="2014" name="Int. J. Syst. Evol. Microbiol.">
        <title>Complete genome sequence of Corynebacterium casei LMG S-19264T (=DSM 44701T), isolated from a smear-ripened cheese.</title>
        <authorList>
            <consortium name="US DOE Joint Genome Institute (JGI-PGF)"/>
            <person name="Walter F."/>
            <person name="Albersmeier A."/>
            <person name="Kalinowski J."/>
            <person name="Ruckert C."/>
        </authorList>
    </citation>
    <scope>NUCLEOTIDE SEQUENCE</scope>
    <source>
        <strain evidence="4">JCM 4646</strain>
    </source>
</reference>
<reference evidence="4" key="2">
    <citation type="submission" date="2020-09" db="EMBL/GenBank/DDBJ databases">
        <authorList>
            <person name="Sun Q."/>
            <person name="Ohkuma M."/>
        </authorList>
    </citation>
    <scope>NUCLEOTIDE SEQUENCE</scope>
    <source>
        <strain evidence="4">JCM 4646</strain>
    </source>
</reference>
<dbReference type="InterPro" id="IPR023795">
    <property type="entry name" value="Serpin_CS"/>
</dbReference>
<feature type="signal peptide" evidence="2">
    <location>
        <begin position="1"/>
        <end position="21"/>
    </location>
</feature>
<name>A0A919FLB9_9ACTN</name>
<dbReference type="CDD" id="cd19590">
    <property type="entry name" value="serpin_thermopin-like"/>
    <property type="match status" value="1"/>
</dbReference>
<keyword evidence="2" id="KW-0732">Signal</keyword>
<dbReference type="AlphaFoldDB" id="A0A919FLB9"/>
<evidence type="ECO:0000256" key="2">
    <source>
        <dbReference type="SAM" id="SignalP"/>
    </source>
</evidence>
<evidence type="ECO:0000256" key="1">
    <source>
        <dbReference type="RuleBase" id="RU000411"/>
    </source>
</evidence>